<evidence type="ECO:0000313" key="2">
    <source>
        <dbReference type="Proteomes" id="UP000050761"/>
    </source>
</evidence>
<proteinExistence type="predicted"/>
<name>A0A183F216_HELPZ</name>
<accession>A0A183F216</accession>
<accession>A0A3P7U1Z8</accession>
<evidence type="ECO:0000313" key="3">
    <source>
        <dbReference type="WBParaSite" id="HPBE_0000013101-mRNA-1"/>
    </source>
</evidence>
<gene>
    <name evidence="1" type="ORF">HPBE_LOCUS132</name>
</gene>
<dbReference type="AlphaFoldDB" id="A0A183F216"/>
<protein>
    <submittedName>
        <fullName evidence="3">Reverse transcriptase domain-containing protein</fullName>
    </submittedName>
</protein>
<dbReference type="WBParaSite" id="HPBE_0000013101-mRNA-1">
    <property type="protein sequence ID" value="HPBE_0000013101-mRNA-1"/>
    <property type="gene ID" value="HPBE_0000013101"/>
</dbReference>
<reference evidence="3" key="2">
    <citation type="submission" date="2019-09" db="UniProtKB">
        <authorList>
            <consortium name="WormBaseParasite"/>
        </authorList>
    </citation>
    <scope>IDENTIFICATION</scope>
</reference>
<keyword evidence="2" id="KW-1185">Reference proteome</keyword>
<dbReference type="Proteomes" id="UP000050761">
    <property type="component" value="Unassembled WGS sequence"/>
</dbReference>
<reference evidence="1 2" key="1">
    <citation type="submission" date="2018-11" db="EMBL/GenBank/DDBJ databases">
        <authorList>
            <consortium name="Pathogen Informatics"/>
        </authorList>
    </citation>
    <scope>NUCLEOTIDE SEQUENCE [LARGE SCALE GENOMIC DNA]</scope>
</reference>
<sequence>MGVKIDGQQPHHLRLADDVVLITSTISQAERMVTDINHICGNVRLQLILTKTMFRKNGRVSDAPFSLNRTNISE</sequence>
<organism evidence="2 3">
    <name type="scientific">Heligmosomoides polygyrus</name>
    <name type="common">Parasitic roundworm</name>
    <dbReference type="NCBI Taxonomy" id="6339"/>
    <lineage>
        <taxon>Eukaryota</taxon>
        <taxon>Metazoa</taxon>
        <taxon>Ecdysozoa</taxon>
        <taxon>Nematoda</taxon>
        <taxon>Chromadorea</taxon>
        <taxon>Rhabditida</taxon>
        <taxon>Rhabditina</taxon>
        <taxon>Rhabditomorpha</taxon>
        <taxon>Strongyloidea</taxon>
        <taxon>Heligmosomidae</taxon>
        <taxon>Heligmosomoides</taxon>
    </lineage>
</organism>
<dbReference type="EMBL" id="UZAH01000081">
    <property type="protein sequence ID" value="VDO18514.1"/>
    <property type="molecule type" value="Genomic_DNA"/>
</dbReference>
<evidence type="ECO:0000313" key="1">
    <source>
        <dbReference type="EMBL" id="VDO18514.1"/>
    </source>
</evidence>